<dbReference type="AlphaFoldDB" id="A0A1F5CAW1"/>
<organism evidence="1 2">
    <name type="scientific">Candidatus Azambacteria bacterium RIFCSPLOWO2_02_FULL_44_14</name>
    <dbReference type="NCBI Taxonomy" id="1797306"/>
    <lineage>
        <taxon>Bacteria</taxon>
        <taxon>Candidatus Azamiibacteriota</taxon>
    </lineage>
</organism>
<name>A0A1F5CAW1_9BACT</name>
<dbReference type="Proteomes" id="UP000177197">
    <property type="component" value="Unassembled WGS sequence"/>
</dbReference>
<dbReference type="EMBL" id="MEYV01000015">
    <property type="protein sequence ID" value="OGD39967.1"/>
    <property type="molecule type" value="Genomic_DNA"/>
</dbReference>
<proteinExistence type="predicted"/>
<comment type="caution">
    <text evidence="1">The sequence shown here is derived from an EMBL/GenBank/DDBJ whole genome shotgun (WGS) entry which is preliminary data.</text>
</comment>
<accession>A0A1F5CAW1</accession>
<sequence length="86" mass="9631">MGRRSFYRPVYTGRIYILPPAPPRYSFLDDEGPATFKFDEVKILGALKRPRPSEPQGASDHQSTVMSPELKAVIADFQAFKKACGL</sequence>
<protein>
    <submittedName>
        <fullName evidence="1">Uncharacterized protein</fullName>
    </submittedName>
</protein>
<evidence type="ECO:0000313" key="2">
    <source>
        <dbReference type="Proteomes" id="UP000177197"/>
    </source>
</evidence>
<gene>
    <name evidence="1" type="ORF">A3I30_02045</name>
</gene>
<evidence type="ECO:0000313" key="1">
    <source>
        <dbReference type="EMBL" id="OGD39967.1"/>
    </source>
</evidence>
<reference evidence="1 2" key="1">
    <citation type="journal article" date="2016" name="Nat. Commun.">
        <title>Thousands of microbial genomes shed light on interconnected biogeochemical processes in an aquifer system.</title>
        <authorList>
            <person name="Anantharaman K."/>
            <person name="Brown C.T."/>
            <person name="Hug L.A."/>
            <person name="Sharon I."/>
            <person name="Castelle C.J."/>
            <person name="Probst A.J."/>
            <person name="Thomas B.C."/>
            <person name="Singh A."/>
            <person name="Wilkins M.J."/>
            <person name="Karaoz U."/>
            <person name="Brodie E.L."/>
            <person name="Williams K.H."/>
            <person name="Hubbard S.S."/>
            <person name="Banfield J.F."/>
        </authorList>
    </citation>
    <scope>NUCLEOTIDE SEQUENCE [LARGE SCALE GENOMIC DNA]</scope>
</reference>